<gene>
    <name evidence="1" type="ORF">SAMN05421796_108120</name>
</gene>
<dbReference type="OrthoDB" id="2972467at2"/>
<sequence length="49" mass="5482">MNLDDLRGKLFSYKIKYDQKDGITNPDPAQFAGKNVVSKYNGSIAEIDC</sequence>
<evidence type="ECO:0000313" key="2">
    <source>
        <dbReference type="Proteomes" id="UP000186246"/>
    </source>
</evidence>
<accession>A0A1N7NL62</accession>
<dbReference type="EMBL" id="FTOJ01000008">
    <property type="protein sequence ID" value="SIS99104.1"/>
    <property type="molecule type" value="Genomic_DNA"/>
</dbReference>
<evidence type="ECO:0000313" key="1">
    <source>
        <dbReference type="EMBL" id="SIS99104.1"/>
    </source>
</evidence>
<dbReference type="RefSeq" id="WP_159439271.1">
    <property type="nucleotide sequence ID" value="NZ_FTOJ01000008.1"/>
</dbReference>
<dbReference type="AlphaFoldDB" id="A0A1N7NL62"/>
<proteinExistence type="predicted"/>
<organism evidence="1 2">
    <name type="scientific">Chryseobacterium piscicola</name>
    <dbReference type="NCBI Taxonomy" id="551459"/>
    <lineage>
        <taxon>Bacteria</taxon>
        <taxon>Pseudomonadati</taxon>
        <taxon>Bacteroidota</taxon>
        <taxon>Flavobacteriia</taxon>
        <taxon>Flavobacteriales</taxon>
        <taxon>Weeksellaceae</taxon>
        <taxon>Chryseobacterium group</taxon>
        <taxon>Chryseobacterium</taxon>
    </lineage>
</organism>
<dbReference type="Proteomes" id="UP000186246">
    <property type="component" value="Unassembled WGS sequence"/>
</dbReference>
<name>A0A1N7NL62_9FLAO</name>
<reference evidence="2" key="1">
    <citation type="submission" date="2017-01" db="EMBL/GenBank/DDBJ databases">
        <authorList>
            <person name="Varghese N."/>
            <person name="Submissions S."/>
        </authorList>
    </citation>
    <scope>NUCLEOTIDE SEQUENCE [LARGE SCALE GENOMIC DNA]</scope>
    <source>
        <strain evidence="2">DSM 21068</strain>
    </source>
</reference>
<protein>
    <submittedName>
        <fullName evidence="1">Uncharacterized protein</fullName>
    </submittedName>
</protein>